<dbReference type="Proteomes" id="UP001291623">
    <property type="component" value="Unassembled WGS sequence"/>
</dbReference>
<reference evidence="2" key="1">
    <citation type="submission" date="2023-12" db="EMBL/GenBank/DDBJ databases">
        <title>Genome assembly of Anisodus tanguticus.</title>
        <authorList>
            <person name="Wang Y.-J."/>
        </authorList>
    </citation>
    <scope>NUCLEOTIDE SEQUENCE</scope>
    <source>
        <strain evidence="2">KB-2021</strain>
        <tissue evidence="2">Leaf</tissue>
    </source>
</reference>
<keyword evidence="3" id="KW-1185">Reference proteome</keyword>
<sequence length="177" mass="20718">MLLGLRRSRLKEGKGHPRQWMPRNVKDTTQLVKEKENKVEEVQDLGGAAFPELTTAYPPRQIGQTSKTQNTFPTDGGQRGTEYNYMEADFLEPGYSNHSHILLNSTNQYVQNRRPFRLLNVVMQQDNFKEMVKEVRNLRIEGYAMYSCWKKFHMVAFLSGQLQKEFSSIDQRIQQTR</sequence>
<dbReference type="AlphaFoldDB" id="A0AAE1VNI7"/>
<name>A0AAE1VNI7_9SOLA</name>
<evidence type="ECO:0000256" key="1">
    <source>
        <dbReference type="SAM" id="MobiDB-lite"/>
    </source>
</evidence>
<gene>
    <name evidence="2" type="ORF">RND71_014295</name>
</gene>
<feature type="region of interest" description="Disordered" evidence="1">
    <location>
        <begin position="1"/>
        <end position="20"/>
    </location>
</feature>
<evidence type="ECO:0000313" key="2">
    <source>
        <dbReference type="EMBL" id="KAK4366415.1"/>
    </source>
</evidence>
<accession>A0AAE1VNI7</accession>
<comment type="caution">
    <text evidence="2">The sequence shown here is derived from an EMBL/GenBank/DDBJ whole genome shotgun (WGS) entry which is preliminary data.</text>
</comment>
<evidence type="ECO:0000313" key="3">
    <source>
        <dbReference type="Proteomes" id="UP001291623"/>
    </source>
</evidence>
<dbReference type="EMBL" id="JAVYJV010000007">
    <property type="protein sequence ID" value="KAK4366415.1"/>
    <property type="molecule type" value="Genomic_DNA"/>
</dbReference>
<organism evidence="2 3">
    <name type="scientific">Anisodus tanguticus</name>
    <dbReference type="NCBI Taxonomy" id="243964"/>
    <lineage>
        <taxon>Eukaryota</taxon>
        <taxon>Viridiplantae</taxon>
        <taxon>Streptophyta</taxon>
        <taxon>Embryophyta</taxon>
        <taxon>Tracheophyta</taxon>
        <taxon>Spermatophyta</taxon>
        <taxon>Magnoliopsida</taxon>
        <taxon>eudicotyledons</taxon>
        <taxon>Gunneridae</taxon>
        <taxon>Pentapetalae</taxon>
        <taxon>asterids</taxon>
        <taxon>lamiids</taxon>
        <taxon>Solanales</taxon>
        <taxon>Solanaceae</taxon>
        <taxon>Solanoideae</taxon>
        <taxon>Hyoscyameae</taxon>
        <taxon>Anisodus</taxon>
    </lineage>
</organism>
<protein>
    <submittedName>
        <fullName evidence="2">Uncharacterized protein</fullName>
    </submittedName>
</protein>
<proteinExistence type="predicted"/>